<protein>
    <recommendedName>
        <fullName evidence="8">Tetraspanin-19</fullName>
    </recommendedName>
</protein>
<comment type="subcellular location">
    <subcellularLocation>
        <location evidence="1">Membrane</location>
        <topology evidence="1">Multi-pass membrane protein</topology>
    </subcellularLocation>
</comment>
<feature type="transmembrane region" description="Helical" evidence="5">
    <location>
        <begin position="12"/>
        <end position="35"/>
    </location>
</feature>
<feature type="transmembrane region" description="Helical" evidence="5">
    <location>
        <begin position="154"/>
        <end position="173"/>
    </location>
</feature>
<dbReference type="Pfam" id="PF00335">
    <property type="entry name" value="Tetraspanin"/>
    <property type="match status" value="1"/>
</dbReference>
<keyword evidence="4 5" id="KW-0472">Membrane</keyword>
<reference evidence="6" key="1">
    <citation type="submission" date="2019-11" db="EMBL/GenBank/DDBJ databases">
        <authorList>
            <person name="Liu Y."/>
            <person name="Hou J."/>
            <person name="Li T.-Q."/>
            <person name="Guan C.-H."/>
            <person name="Wu X."/>
            <person name="Wu H.-Z."/>
            <person name="Ling F."/>
            <person name="Zhang R."/>
            <person name="Shi X.-G."/>
            <person name="Ren J.-P."/>
            <person name="Chen E.-F."/>
            <person name="Sun J.-M."/>
        </authorList>
    </citation>
    <scope>NUCLEOTIDE SEQUENCE</scope>
    <source>
        <strain evidence="6">Adult_tree_wgs_1</strain>
        <tissue evidence="6">Leaves</tissue>
    </source>
</reference>
<evidence type="ECO:0008006" key="8">
    <source>
        <dbReference type="Google" id="ProtNLM"/>
    </source>
</evidence>
<gene>
    <name evidence="6" type="ORF">RHSIM_RhsimUnG0037000</name>
</gene>
<sequence>MGRMLRCCMQSLLKLVNSVVGMTGIAMILYGLWMIRDWQRHMDDGPSPFVGPDTPAPWFMYTFLALGVTLCVITCSGHIAAETSNGCCLYCYMVFVFLLLVLEAAVTADVFLNHKWQEDFPADPTGNFDEFKDFVKKNFEICKWIGFLDMKAHGYALCAEFSSLLFGLIWLSVNARHLQCLCMLLATILRNLGPHPERCYDSDDDYIPDRVPLLKNYAHPHYAVGDPIYGSKNDSWNVRINDKVKVDLEWEEPHLDDEGRSKAC</sequence>
<proteinExistence type="predicted"/>
<comment type="caution">
    <text evidence="6">The sequence shown here is derived from an EMBL/GenBank/DDBJ whole genome shotgun (WGS) entry which is preliminary data.</text>
</comment>
<feature type="transmembrane region" description="Helical" evidence="5">
    <location>
        <begin position="87"/>
        <end position="106"/>
    </location>
</feature>
<dbReference type="Proteomes" id="UP000626092">
    <property type="component" value="Unassembled WGS sequence"/>
</dbReference>
<organism evidence="6 7">
    <name type="scientific">Rhododendron simsii</name>
    <name type="common">Sims's rhododendron</name>
    <dbReference type="NCBI Taxonomy" id="118357"/>
    <lineage>
        <taxon>Eukaryota</taxon>
        <taxon>Viridiplantae</taxon>
        <taxon>Streptophyta</taxon>
        <taxon>Embryophyta</taxon>
        <taxon>Tracheophyta</taxon>
        <taxon>Spermatophyta</taxon>
        <taxon>Magnoliopsida</taxon>
        <taxon>eudicotyledons</taxon>
        <taxon>Gunneridae</taxon>
        <taxon>Pentapetalae</taxon>
        <taxon>asterids</taxon>
        <taxon>Ericales</taxon>
        <taxon>Ericaceae</taxon>
        <taxon>Ericoideae</taxon>
        <taxon>Rhodoreae</taxon>
        <taxon>Rhododendron</taxon>
    </lineage>
</organism>
<keyword evidence="3 5" id="KW-1133">Transmembrane helix</keyword>
<dbReference type="AlphaFoldDB" id="A0A834L5J1"/>
<evidence type="ECO:0000256" key="1">
    <source>
        <dbReference type="ARBA" id="ARBA00004141"/>
    </source>
</evidence>
<feature type="transmembrane region" description="Helical" evidence="5">
    <location>
        <begin position="55"/>
        <end position="75"/>
    </location>
</feature>
<dbReference type="InterPro" id="IPR018499">
    <property type="entry name" value="Tetraspanin/Peripherin"/>
</dbReference>
<evidence type="ECO:0000256" key="2">
    <source>
        <dbReference type="ARBA" id="ARBA00022692"/>
    </source>
</evidence>
<name>A0A834L5J1_RHOSS</name>
<keyword evidence="2 5" id="KW-0812">Transmembrane</keyword>
<dbReference type="GO" id="GO:0016020">
    <property type="term" value="C:membrane"/>
    <property type="evidence" value="ECO:0007669"/>
    <property type="project" value="UniProtKB-SubCell"/>
</dbReference>
<evidence type="ECO:0000256" key="5">
    <source>
        <dbReference type="SAM" id="Phobius"/>
    </source>
</evidence>
<dbReference type="OrthoDB" id="1542002at2759"/>
<accession>A0A834L5J1</accession>
<dbReference type="EMBL" id="WJXA01000092">
    <property type="protein sequence ID" value="KAF7116176.1"/>
    <property type="molecule type" value="Genomic_DNA"/>
</dbReference>
<evidence type="ECO:0000313" key="6">
    <source>
        <dbReference type="EMBL" id="KAF7116176.1"/>
    </source>
</evidence>
<evidence type="ECO:0000256" key="3">
    <source>
        <dbReference type="ARBA" id="ARBA00022989"/>
    </source>
</evidence>
<evidence type="ECO:0000313" key="7">
    <source>
        <dbReference type="Proteomes" id="UP000626092"/>
    </source>
</evidence>
<evidence type="ECO:0000256" key="4">
    <source>
        <dbReference type="ARBA" id="ARBA00023136"/>
    </source>
</evidence>
<keyword evidence="7" id="KW-1185">Reference proteome</keyword>